<dbReference type="Gene3D" id="1.20.1070.10">
    <property type="entry name" value="Rhodopsin 7-helix transmembrane proteins"/>
    <property type="match status" value="1"/>
</dbReference>
<keyword evidence="7 10" id="KW-0472">Membrane</keyword>
<dbReference type="HOGENOM" id="CLU_012526_0_0_1"/>
<feature type="domain" description="G-protein coupled receptors family 1 profile" evidence="11">
    <location>
        <begin position="43"/>
        <end position="294"/>
    </location>
</feature>
<gene>
    <name evidence="12" type="primary">LOC100021148</name>
</gene>
<keyword evidence="8" id="KW-0675">Receptor</keyword>
<dbReference type="OMA" id="RVTKMGL"/>
<reference evidence="12" key="2">
    <citation type="submission" date="2025-08" db="UniProtKB">
        <authorList>
            <consortium name="Ensembl"/>
        </authorList>
    </citation>
    <scope>IDENTIFICATION</scope>
</reference>
<proteinExistence type="predicted"/>
<dbReference type="PANTHER" id="PTHR26450">
    <property type="entry name" value="OLFACTORY RECEPTOR 56B1-RELATED"/>
    <property type="match status" value="1"/>
</dbReference>
<dbReference type="InParanoid" id="F7AN22"/>
<evidence type="ECO:0000313" key="13">
    <source>
        <dbReference type="Proteomes" id="UP000002280"/>
    </source>
</evidence>
<organism evidence="12 13">
    <name type="scientific">Monodelphis domestica</name>
    <name type="common">Gray short-tailed opossum</name>
    <dbReference type="NCBI Taxonomy" id="13616"/>
    <lineage>
        <taxon>Eukaryota</taxon>
        <taxon>Metazoa</taxon>
        <taxon>Chordata</taxon>
        <taxon>Craniata</taxon>
        <taxon>Vertebrata</taxon>
        <taxon>Euteleostomi</taxon>
        <taxon>Mammalia</taxon>
        <taxon>Metatheria</taxon>
        <taxon>Didelphimorphia</taxon>
        <taxon>Didelphidae</taxon>
        <taxon>Monodelphis</taxon>
    </lineage>
</organism>
<dbReference type="Pfam" id="PF13853">
    <property type="entry name" value="7tm_4"/>
    <property type="match status" value="1"/>
</dbReference>
<evidence type="ECO:0000256" key="8">
    <source>
        <dbReference type="ARBA" id="ARBA00023170"/>
    </source>
</evidence>
<dbReference type="eggNOG" id="ENOG502RF9W">
    <property type="taxonomic scope" value="Eukaryota"/>
</dbReference>
<evidence type="ECO:0000256" key="3">
    <source>
        <dbReference type="ARBA" id="ARBA00022692"/>
    </source>
</evidence>
<keyword evidence="3 10" id="KW-0812">Transmembrane</keyword>
<evidence type="ECO:0000256" key="6">
    <source>
        <dbReference type="ARBA" id="ARBA00023040"/>
    </source>
</evidence>
<dbReference type="PROSITE" id="PS50262">
    <property type="entry name" value="G_PROTEIN_RECEP_F1_2"/>
    <property type="match status" value="1"/>
</dbReference>
<feature type="transmembrane region" description="Helical" evidence="10">
    <location>
        <begin position="102"/>
        <end position="122"/>
    </location>
</feature>
<keyword evidence="4" id="KW-0552">Olfaction</keyword>
<dbReference type="GO" id="GO:0005886">
    <property type="term" value="C:plasma membrane"/>
    <property type="evidence" value="ECO:0000318"/>
    <property type="project" value="GO_Central"/>
</dbReference>
<sequence>MLTYNSTTFQPAFFILTGLRELAGARLWLSPLLSLMYFITFLGNCTLLYLVKIDHSLQEPQYLFLSMLAGADLGLSVSTLYSVFLVYILGINEITFDGCLTQLFFIHTFSSMGSGILLSMAFDHFVAISHPLHYTTILTHTRIAKMGMATFLRGVFLMTPLPILLKRLPFCKGQTLSYSYCLHPNVMKLACGRVKINIFYGLVLVLCSFGLDSVLIGLSYVLILRAVLGIASKEGRLKALNTCISHIFIVLIYYMPHLSITLMHRIPHQSSPLTHAVLGNLYLFMPPLVNPVVYSLKTKQIRTAIQKTFKAWKKGIGT</sequence>
<keyword evidence="6" id="KW-0297">G-protein coupled receptor</keyword>
<evidence type="ECO:0000256" key="5">
    <source>
        <dbReference type="ARBA" id="ARBA00022989"/>
    </source>
</evidence>
<keyword evidence="5 10" id="KW-1133">Transmembrane helix</keyword>
<evidence type="ECO:0000256" key="4">
    <source>
        <dbReference type="ARBA" id="ARBA00022725"/>
    </source>
</evidence>
<keyword evidence="13" id="KW-1185">Reference proteome</keyword>
<dbReference type="GeneID" id="100021148"/>
<evidence type="ECO:0000256" key="10">
    <source>
        <dbReference type="SAM" id="Phobius"/>
    </source>
</evidence>
<feature type="transmembrane region" description="Helical" evidence="10">
    <location>
        <begin position="239"/>
        <end position="256"/>
    </location>
</feature>
<name>F7AN22_MONDO</name>
<dbReference type="Proteomes" id="UP000002280">
    <property type="component" value="Chromosome 4"/>
</dbReference>
<feature type="transmembrane region" description="Helical" evidence="10">
    <location>
        <begin position="28"/>
        <end position="50"/>
    </location>
</feature>
<dbReference type="GO" id="GO:0004930">
    <property type="term" value="F:G protein-coupled receptor activity"/>
    <property type="evidence" value="ECO:0007669"/>
    <property type="project" value="UniProtKB-KW"/>
</dbReference>
<evidence type="ECO:0000313" key="12">
    <source>
        <dbReference type="Ensembl" id="ENSMODP00000013963.3"/>
    </source>
</evidence>
<dbReference type="AlphaFoldDB" id="F7AN22"/>
<dbReference type="Ensembl" id="ENSMODT00000014218.3">
    <property type="protein sequence ID" value="ENSMODP00000013963.3"/>
    <property type="gene ID" value="ENSMODG00000011159.3"/>
</dbReference>
<evidence type="ECO:0000256" key="1">
    <source>
        <dbReference type="ARBA" id="ARBA00004141"/>
    </source>
</evidence>
<protein>
    <submittedName>
        <fullName evidence="12">Olfactory receptor 51G2-like</fullName>
    </submittedName>
</protein>
<feature type="transmembrane region" description="Helical" evidence="10">
    <location>
        <begin position="276"/>
        <end position="296"/>
    </location>
</feature>
<dbReference type="FunFam" id="1.20.1070.10:FF:000002">
    <property type="entry name" value="Olfactory receptor"/>
    <property type="match status" value="1"/>
</dbReference>
<dbReference type="CDD" id="cd15222">
    <property type="entry name" value="7tmA_OR51-like"/>
    <property type="match status" value="1"/>
</dbReference>
<dbReference type="InterPro" id="IPR000276">
    <property type="entry name" value="GPCR_Rhodpsn"/>
</dbReference>
<feature type="transmembrane region" description="Helical" evidence="10">
    <location>
        <begin position="143"/>
        <end position="165"/>
    </location>
</feature>
<comment type="subcellular location">
    <subcellularLocation>
        <location evidence="1">Membrane</location>
        <topology evidence="1">Multi-pass membrane protein</topology>
    </subcellularLocation>
</comment>
<dbReference type="SUPFAM" id="SSF81321">
    <property type="entry name" value="Family A G protein-coupled receptor-like"/>
    <property type="match status" value="1"/>
</dbReference>
<dbReference type="PRINTS" id="PR00245">
    <property type="entry name" value="OLFACTORYR"/>
</dbReference>
<dbReference type="PRINTS" id="PR00237">
    <property type="entry name" value="GPCRRHODOPSN"/>
</dbReference>
<evidence type="ECO:0000256" key="9">
    <source>
        <dbReference type="ARBA" id="ARBA00023224"/>
    </source>
</evidence>
<dbReference type="InterPro" id="IPR050402">
    <property type="entry name" value="OR51/52/56-like"/>
</dbReference>
<dbReference type="STRING" id="13616.ENSMODP00000013963"/>
<evidence type="ECO:0000259" key="11">
    <source>
        <dbReference type="PROSITE" id="PS50262"/>
    </source>
</evidence>
<feature type="transmembrane region" description="Helical" evidence="10">
    <location>
        <begin position="62"/>
        <end position="90"/>
    </location>
</feature>
<dbReference type="KEGG" id="mdo:100021148"/>
<dbReference type="GeneTree" id="ENSGT01150000286905"/>
<reference evidence="12" key="3">
    <citation type="submission" date="2025-09" db="UniProtKB">
        <authorList>
            <consortium name="Ensembl"/>
        </authorList>
    </citation>
    <scope>IDENTIFICATION</scope>
</reference>
<evidence type="ECO:0000256" key="2">
    <source>
        <dbReference type="ARBA" id="ARBA00022606"/>
    </source>
</evidence>
<keyword evidence="2" id="KW-0716">Sensory transduction</keyword>
<evidence type="ECO:0000256" key="7">
    <source>
        <dbReference type="ARBA" id="ARBA00023136"/>
    </source>
</evidence>
<feature type="transmembrane region" description="Helical" evidence="10">
    <location>
        <begin position="198"/>
        <end position="227"/>
    </location>
</feature>
<reference evidence="12 13" key="1">
    <citation type="journal article" date="2007" name="Nature">
        <title>Genome of the marsupial Monodelphis domestica reveals innovation in non-coding sequences.</title>
        <authorList>
            <person name="Mikkelsen T.S."/>
            <person name="Wakefield M.J."/>
            <person name="Aken B."/>
            <person name="Amemiya C.T."/>
            <person name="Chang J.L."/>
            <person name="Duke S."/>
            <person name="Garber M."/>
            <person name="Gentles A.J."/>
            <person name="Goodstadt L."/>
            <person name="Heger A."/>
            <person name="Jurka J."/>
            <person name="Kamal M."/>
            <person name="Mauceli E."/>
            <person name="Searle S.M."/>
            <person name="Sharpe T."/>
            <person name="Baker M.L."/>
            <person name="Batzer M.A."/>
            <person name="Benos P.V."/>
            <person name="Belov K."/>
            <person name="Clamp M."/>
            <person name="Cook A."/>
            <person name="Cuff J."/>
            <person name="Das R."/>
            <person name="Davidow L."/>
            <person name="Deakin J.E."/>
            <person name="Fazzari M.J."/>
            <person name="Glass J.L."/>
            <person name="Grabherr M."/>
            <person name="Greally J.M."/>
            <person name="Gu W."/>
            <person name="Hore T.A."/>
            <person name="Huttley G.A."/>
            <person name="Kleber M."/>
            <person name="Jirtle R.L."/>
            <person name="Koina E."/>
            <person name="Lee J.T."/>
            <person name="Mahony S."/>
            <person name="Marra M.A."/>
            <person name="Miller R.D."/>
            <person name="Nicholls R.D."/>
            <person name="Oda M."/>
            <person name="Papenfuss A.T."/>
            <person name="Parra Z.E."/>
            <person name="Pollock D.D."/>
            <person name="Ray D.A."/>
            <person name="Schein J.E."/>
            <person name="Speed T.P."/>
            <person name="Thompson K."/>
            <person name="VandeBerg J.L."/>
            <person name="Wade C.M."/>
            <person name="Walker J.A."/>
            <person name="Waters P.D."/>
            <person name="Webber C."/>
            <person name="Weidman J.R."/>
            <person name="Xie X."/>
            <person name="Zody M.C."/>
            <person name="Baldwin J."/>
            <person name="Abdouelleil A."/>
            <person name="Abdulkadir J."/>
            <person name="Abebe A."/>
            <person name="Abera B."/>
            <person name="Abreu J."/>
            <person name="Acer S.C."/>
            <person name="Aftuck L."/>
            <person name="Alexander A."/>
            <person name="An P."/>
            <person name="Anderson E."/>
            <person name="Anderson S."/>
            <person name="Arachi H."/>
            <person name="Azer M."/>
            <person name="Bachantsang P."/>
            <person name="Barry A."/>
            <person name="Bayul T."/>
            <person name="Berlin A."/>
            <person name="Bessette D."/>
            <person name="Bloom T."/>
            <person name="Bloom T."/>
            <person name="Boguslavskiy L."/>
            <person name="Bonnet C."/>
            <person name="Boukhgalter B."/>
            <person name="Bourzgui I."/>
            <person name="Brown A."/>
            <person name="Cahill P."/>
            <person name="Channer S."/>
            <person name="Cheshatsang Y."/>
            <person name="Chuda L."/>
            <person name="Citroen M."/>
            <person name="Collymore A."/>
            <person name="Cooke P."/>
            <person name="Costello M."/>
            <person name="D'Aco K."/>
            <person name="Daza R."/>
            <person name="De Haan G."/>
            <person name="DeGray S."/>
            <person name="DeMaso C."/>
            <person name="Dhargay N."/>
            <person name="Dooley K."/>
            <person name="Dooley E."/>
            <person name="Doricent M."/>
            <person name="Dorje P."/>
            <person name="Dorjee K."/>
            <person name="Dupes A."/>
            <person name="Elong R."/>
            <person name="Falk J."/>
            <person name="Farina A."/>
            <person name="Faro S."/>
            <person name="Ferguson D."/>
            <person name="Fisher S."/>
            <person name="Foley C.D."/>
            <person name="Franke A."/>
            <person name="Friedrich D."/>
            <person name="Gadbois L."/>
            <person name="Gearin G."/>
            <person name="Gearin C.R."/>
            <person name="Giannoukos G."/>
            <person name="Goode T."/>
            <person name="Graham J."/>
            <person name="Grandbois E."/>
            <person name="Grewal S."/>
            <person name="Gyaltsen K."/>
            <person name="Hafez N."/>
            <person name="Hagos B."/>
            <person name="Hall J."/>
            <person name="Henson C."/>
            <person name="Hollinger A."/>
            <person name="Honan T."/>
            <person name="Huard M.D."/>
            <person name="Hughes L."/>
            <person name="Hurhula B."/>
            <person name="Husby M.E."/>
            <person name="Kamat A."/>
            <person name="Kanga B."/>
            <person name="Kashin S."/>
            <person name="Khazanovich D."/>
            <person name="Kisner P."/>
            <person name="Lance K."/>
            <person name="Lara M."/>
            <person name="Lee W."/>
            <person name="Lennon N."/>
            <person name="Letendre F."/>
            <person name="LeVine R."/>
            <person name="Lipovsky A."/>
            <person name="Liu X."/>
            <person name="Liu J."/>
            <person name="Liu S."/>
            <person name="Lokyitsang T."/>
            <person name="Lokyitsang Y."/>
            <person name="Lubonja R."/>
            <person name="Lui A."/>
            <person name="MacDonald P."/>
            <person name="Magnisalis V."/>
            <person name="Maru K."/>
            <person name="Matthews C."/>
            <person name="McCusker W."/>
            <person name="McDonough S."/>
            <person name="Mehta T."/>
            <person name="Meldrim J."/>
            <person name="Meneus L."/>
            <person name="Mihai O."/>
            <person name="Mihalev A."/>
            <person name="Mihova T."/>
            <person name="Mittelman R."/>
            <person name="Mlenga V."/>
            <person name="Montmayeur A."/>
            <person name="Mulrain L."/>
            <person name="Navidi A."/>
            <person name="Naylor J."/>
            <person name="Negash T."/>
            <person name="Nguyen T."/>
            <person name="Nguyen N."/>
            <person name="Nicol R."/>
            <person name="Norbu C."/>
            <person name="Norbu N."/>
            <person name="Novod N."/>
            <person name="O'Neill B."/>
            <person name="Osman S."/>
            <person name="Markiewicz E."/>
            <person name="Oyono O.L."/>
            <person name="Patti C."/>
            <person name="Phunkhang P."/>
            <person name="Pierre F."/>
            <person name="Priest M."/>
            <person name="Raghuraman S."/>
            <person name="Rege F."/>
            <person name="Reyes R."/>
            <person name="Rise C."/>
            <person name="Rogov P."/>
            <person name="Ross K."/>
            <person name="Ryan E."/>
            <person name="Settipalli S."/>
            <person name="Shea T."/>
            <person name="Sherpa N."/>
            <person name="Shi L."/>
            <person name="Shih D."/>
            <person name="Sparrow T."/>
            <person name="Spaulding J."/>
            <person name="Stalker J."/>
            <person name="Stange-Thomann N."/>
            <person name="Stavropoulos S."/>
            <person name="Stone C."/>
            <person name="Strader C."/>
            <person name="Tesfaye S."/>
            <person name="Thomson T."/>
            <person name="Thoulutsang Y."/>
            <person name="Thoulutsang D."/>
            <person name="Topham K."/>
            <person name="Topping I."/>
            <person name="Tsamla T."/>
            <person name="Vassiliev H."/>
            <person name="Vo A."/>
            <person name="Wangchuk T."/>
            <person name="Wangdi T."/>
            <person name="Weiand M."/>
            <person name="Wilkinson J."/>
            <person name="Wilson A."/>
            <person name="Yadav S."/>
            <person name="Young G."/>
            <person name="Yu Q."/>
            <person name="Zembek L."/>
            <person name="Zhong D."/>
            <person name="Zimmer A."/>
            <person name="Zwirko Z."/>
            <person name="Jaffe D.B."/>
            <person name="Alvarez P."/>
            <person name="Brockman W."/>
            <person name="Butler J."/>
            <person name="Chin C."/>
            <person name="Gnerre S."/>
            <person name="MacCallum I."/>
            <person name="Graves J.A."/>
            <person name="Ponting C.P."/>
            <person name="Breen M."/>
            <person name="Samollow P.B."/>
            <person name="Lander E.S."/>
            <person name="Lindblad-Toh K."/>
        </authorList>
    </citation>
    <scope>NUCLEOTIDE SEQUENCE [LARGE SCALE GENOMIC DNA]</scope>
</reference>
<dbReference type="InterPro" id="IPR017452">
    <property type="entry name" value="GPCR_Rhodpsn_7TM"/>
</dbReference>
<accession>F7AN22</accession>
<dbReference type="InterPro" id="IPR000725">
    <property type="entry name" value="Olfact_rcpt"/>
</dbReference>
<dbReference type="PANTHER" id="PTHR26450:SF111">
    <property type="entry name" value="OLFACTORY RECEPTOR"/>
    <property type="match status" value="1"/>
</dbReference>
<dbReference type="GO" id="GO:0071396">
    <property type="term" value="P:cellular response to lipid"/>
    <property type="evidence" value="ECO:0007669"/>
    <property type="project" value="UniProtKB-ARBA"/>
</dbReference>
<dbReference type="OrthoDB" id="9437683at2759"/>
<keyword evidence="9" id="KW-0807">Transducer</keyword>
<dbReference type="GO" id="GO:0004984">
    <property type="term" value="F:olfactory receptor activity"/>
    <property type="evidence" value="ECO:0000318"/>
    <property type="project" value="GO_Central"/>
</dbReference>